<dbReference type="InterPro" id="IPR050226">
    <property type="entry name" value="NagZ_Beta-hexosaminidase"/>
</dbReference>
<feature type="domain" description="Glycoside hydrolase family 3 N-terminal" evidence="6">
    <location>
        <begin position="32"/>
        <end position="334"/>
    </location>
</feature>
<evidence type="ECO:0000256" key="5">
    <source>
        <dbReference type="ARBA" id="ARBA00023295"/>
    </source>
</evidence>
<dbReference type="InterPro" id="IPR019800">
    <property type="entry name" value="Glyco_hydro_3_AS"/>
</dbReference>
<dbReference type="InterPro" id="IPR036962">
    <property type="entry name" value="Glyco_hydro_3_N_sf"/>
</dbReference>
<proteinExistence type="inferred from homology"/>
<protein>
    <recommendedName>
        <fullName evidence="3">beta-N-acetylhexosaminidase</fullName>
        <ecNumber evidence="3">3.2.1.52</ecNumber>
    </recommendedName>
</protein>
<gene>
    <name evidence="7" type="ordered locus">Dole_0295</name>
</gene>
<dbReference type="OrthoDB" id="9781691at2"/>
<evidence type="ECO:0000256" key="1">
    <source>
        <dbReference type="ARBA" id="ARBA00001231"/>
    </source>
</evidence>
<dbReference type="CAZy" id="GH3">
    <property type="family name" value="Glycoside Hydrolase Family 3"/>
</dbReference>
<dbReference type="STRING" id="96561.Dole_0295"/>
<name>A8ZS87_DESOH</name>
<dbReference type="AlphaFoldDB" id="A8ZS87"/>
<evidence type="ECO:0000259" key="6">
    <source>
        <dbReference type="Pfam" id="PF00933"/>
    </source>
</evidence>
<dbReference type="KEGG" id="dol:Dole_0295"/>
<evidence type="ECO:0000256" key="3">
    <source>
        <dbReference type="ARBA" id="ARBA00012663"/>
    </source>
</evidence>
<keyword evidence="8" id="KW-1185">Reference proteome</keyword>
<dbReference type="Proteomes" id="UP000008561">
    <property type="component" value="Chromosome"/>
</dbReference>
<dbReference type="HOGENOM" id="CLU_008392_0_1_7"/>
<keyword evidence="4 7" id="KW-0378">Hydrolase</keyword>
<comment type="similarity">
    <text evidence="2">Belongs to the glycosyl hydrolase 3 family.</text>
</comment>
<dbReference type="SUPFAM" id="SSF51445">
    <property type="entry name" value="(Trans)glycosidases"/>
    <property type="match status" value="1"/>
</dbReference>
<comment type="catalytic activity">
    <reaction evidence="1">
        <text>Hydrolysis of terminal non-reducing N-acetyl-D-hexosamine residues in N-acetyl-beta-D-hexosaminides.</text>
        <dbReference type="EC" id="3.2.1.52"/>
    </reaction>
</comment>
<keyword evidence="5 7" id="KW-0326">Glycosidase</keyword>
<dbReference type="RefSeq" id="WP_012173724.1">
    <property type="nucleotide sequence ID" value="NC_009943.1"/>
</dbReference>
<dbReference type="Gene3D" id="3.20.20.300">
    <property type="entry name" value="Glycoside hydrolase, family 3, N-terminal domain"/>
    <property type="match status" value="1"/>
</dbReference>
<dbReference type="NCBIfam" id="NF003740">
    <property type="entry name" value="PRK05337.1"/>
    <property type="match status" value="1"/>
</dbReference>
<dbReference type="PANTHER" id="PTHR30480">
    <property type="entry name" value="BETA-HEXOSAMINIDASE-RELATED"/>
    <property type="match status" value="1"/>
</dbReference>
<reference evidence="7 8" key="1">
    <citation type="submission" date="2007-10" db="EMBL/GenBank/DDBJ databases">
        <title>Complete sequence of Desulfococcus oleovorans Hxd3.</title>
        <authorList>
            <consortium name="US DOE Joint Genome Institute"/>
            <person name="Copeland A."/>
            <person name="Lucas S."/>
            <person name="Lapidus A."/>
            <person name="Barry K."/>
            <person name="Glavina del Rio T."/>
            <person name="Dalin E."/>
            <person name="Tice H."/>
            <person name="Pitluck S."/>
            <person name="Kiss H."/>
            <person name="Brettin T."/>
            <person name="Bruce D."/>
            <person name="Detter J.C."/>
            <person name="Han C."/>
            <person name="Schmutz J."/>
            <person name="Larimer F."/>
            <person name="Land M."/>
            <person name="Hauser L."/>
            <person name="Kyrpides N."/>
            <person name="Kim E."/>
            <person name="Wawrik B."/>
            <person name="Richardson P."/>
        </authorList>
    </citation>
    <scope>NUCLEOTIDE SEQUENCE [LARGE SCALE GENOMIC DNA]</scope>
    <source>
        <strain evidence="8">DSM 6200 / JCM 39069 / Hxd3</strain>
    </source>
</reference>
<dbReference type="PANTHER" id="PTHR30480:SF13">
    <property type="entry name" value="BETA-HEXOSAMINIDASE"/>
    <property type="match status" value="1"/>
</dbReference>
<dbReference type="Pfam" id="PF00933">
    <property type="entry name" value="Glyco_hydro_3"/>
    <property type="match status" value="1"/>
</dbReference>
<sequence length="343" mass="37301">MAATDKRPFSLSGFSDDMLAGQRLVAGFEGTTLNDDLKYLIDTLKVGGIILFAVNLEHPDQIRDLCASAQAHAAACRLPPLFVAIDQEGGQVARLKPPFTRFEGNPSITTDDQARHFARITASELAGIGVNMNMAPVLDVADGVTDSVMAGRAFAGGPREVARLGGVVIEEMQKNGIMAVGKHFPGIGRTTADSHIDQPWLAADPAEMETTDLVPFKTAIERDVAGIMLSHIRYTALDPDLPASMSTPIAKTLLREKLGYEGLVMTDDLDMGAIRNHHVMDQVVRCADRAGIDMVLVCHKGPDRKKAVESFRELLETSDTHRKQALCSVERILRAKARYLCRI</sequence>
<evidence type="ECO:0000256" key="4">
    <source>
        <dbReference type="ARBA" id="ARBA00022801"/>
    </source>
</evidence>
<dbReference type="eggNOG" id="COG1472">
    <property type="taxonomic scope" value="Bacteria"/>
</dbReference>
<accession>A8ZS87</accession>
<evidence type="ECO:0000256" key="2">
    <source>
        <dbReference type="ARBA" id="ARBA00005336"/>
    </source>
</evidence>
<dbReference type="EC" id="3.2.1.52" evidence="3"/>
<dbReference type="GO" id="GO:0009254">
    <property type="term" value="P:peptidoglycan turnover"/>
    <property type="evidence" value="ECO:0007669"/>
    <property type="project" value="TreeGrafter"/>
</dbReference>
<evidence type="ECO:0000313" key="7">
    <source>
        <dbReference type="EMBL" id="ABW66105.1"/>
    </source>
</evidence>
<dbReference type="GO" id="GO:0004563">
    <property type="term" value="F:beta-N-acetylhexosaminidase activity"/>
    <property type="evidence" value="ECO:0007669"/>
    <property type="project" value="UniProtKB-EC"/>
</dbReference>
<dbReference type="GO" id="GO:0005975">
    <property type="term" value="P:carbohydrate metabolic process"/>
    <property type="evidence" value="ECO:0007669"/>
    <property type="project" value="InterPro"/>
</dbReference>
<evidence type="ECO:0000313" key="8">
    <source>
        <dbReference type="Proteomes" id="UP000008561"/>
    </source>
</evidence>
<dbReference type="PROSITE" id="PS00775">
    <property type="entry name" value="GLYCOSYL_HYDROL_F3"/>
    <property type="match status" value="1"/>
</dbReference>
<dbReference type="InterPro" id="IPR017853">
    <property type="entry name" value="GH"/>
</dbReference>
<dbReference type="EMBL" id="CP000859">
    <property type="protein sequence ID" value="ABW66105.1"/>
    <property type="molecule type" value="Genomic_DNA"/>
</dbReference>
<organism evidence="7 8">
    <name type="scientific">Desulfosudis oleivorans (strain DSM 6200 / JCM 39069 / Hxd3)</name>
    <name type="common">Desulfococcus oleovorans</name>
    <dbReference type="NCBI Taxonomy" id="96561"/>
    <lineage>
        <taxon>Bacteria</taxon>
        <taxon>Pseudomonadati</taxon>
        <taxon>Thermodesulfobacteriota</taxon>
        <taxon>Desulfobacteria</taxon>
        <taxon>Desulfobacterales</taxon>
        <taxon>Desulfosudaceae</taxon>
        <taxon>Desulfosudis</taxon>
    </lineage>
</organism>
<dbReference type="InterPro" id="IPR001764">
    <property type="entry name" value="Glyco_hydro_3_N"/>
</dbReference>